<feature type="region of interest" description="Disordered" evidence="1">
    <location>
        <begin position="175"/>
        <end position="200"/>
    </location>
</feature>
<dbReference type="Proteomes" id="UP000002384">
    <property type="component" value="Chromosome"/>
</dbReference>
<proteinExistence type="predicted"/>
<evidence type="ECO:0000313" key="2">
    <source>
        <dbReference type="EMBL" id="ACK70906.1"/>
    </source>
</evidence>
<dbReference type="RefSeq" id="WP_015954510.1">
    <property type="nucleotide sequence ID" value="NC_011729.1"/>
</dbReference>
<sequence length="200" mass="22776">MTFTREDFQREYNLSDEDVRETLKACGLSLKKRNYSDEEFERFAEARKLFEEGVANSYDDIANYFKSNGVQPDSDDHDLDISNDNSSDGNGLVMSEKLAEDLRLLEAQAMEAGFQMGLQQAEIMGKVIPQVTILRLKEMIITGELKQNFQQIWNEATKSLGNAPSLTEQVEGRWKEHQLNRYQPPTSLPSSSTESSSNDY</sequence>
<dbReference type="eggNOG" id="ENOG50346PP">
    <property type="taxonomic scope" value="Bacteria"/>
</dbReference>
<reference evidence="3" key="1">
    <citation type="journal article" date="2011" name="MBio">
        <title>Novel metabolic attributes of the genus Cyanothece, comprising a group of unicellular nitrogen-fixing Cyanobacteria.</title>
        <authorList>
            <person name="Bandyopadhyay A."/>
            <person name="Elvitigala T."/>
            <person name="Welsh E."/>
            <person name="Stockel J."/>
            <person name="Liberton M."/>
            <person name="Min H."/>
            <person name="Sherman L.A."/>
            <person name="Pakrasi H.B."/>
        </authorList>
    </citation>
    <scope>NUCLEOTIDE SEQUENCE [LARGE SCALE GENOMIC DNA]</scope>
    <source>
        <strain evidence="3">PCC 7424</strain>
    </source>
</reference>
<dbReference type="EMBL" id="CP001291">
    <property type="protein sequence ID" value="ACK70906.1"/>
    <property type="molecule type" value="Genomic_DNA"/>
</dbReference>
<evidence type="ECO:0000313" key="3">
    <source>
        <dbReference type="Proteomes" id="UP000002384"/>
    </source>
</evidence>
<gene>
    <name evidence="2" type="ordered locus">PCC7424_2489</name>
</gene>
<accession>B7KK21</accession>
<dbReference type="HOGENOM" id="CLU_1364304_0_0_3"/>
<dbReference type="KEGG" id="cyc:PCC7424_2489"/>
<protein>
    <submittedName>
        <fullName evidence="2">Uncharacterized protein</fullName>
    </submittedName>
</protein>
<organism evidence="2 3">
    <name type="scientific">Gloeothece citriformis (strain PCC 7424)</name>
    <name type="common">Cyanothece sp. (strain PCC 7424)</name>
    <dbReference type="NCBI Taxonomy" id="65393"/>
    <lineage>
        <taxon>Bacteria</taxon>
        <taxon>Bacillati</taxon>
        <taxon>Cyanobacteriota</taxon>
        <taxon>Cyanophyceae</taxon>
        <taxon>Oscillatoriophycideae</taxon>
        <taxon>Chroococcales</taxon>
        <taxon>Aphanothecaceae</taxon>
        <taxon>Gloeothece</taxon>
        <taxon>Gloeothece citriformis</taxon>
    </lineage>
</organism>
<name>B7KK21_GLOC7</name>
<dbReference type="AlphaFoldDB" id="B7KK21"/>
<dbReference type="STRING" id="65393.PCC7424_2489"/>
<keyword evidence="3" id="KW-1185">Reference proteome</keyword>
<feature type="compositionally biased region" description="Low complexity" evidence="1">
    <location>
        <begin position="184"/>
        <end position="200"/>
    </location>
</feature>
<evidence type="ECO:0000256" key="1">
    <source>
        <dbReference type="SAM" id="MobiDB-lite"/>
    </source>
</evidence>